<evidence type="ECO:0000313" key="9">
    <source>
        <dbReference type="Proteomes" id="UP000326565"/>
    </source>
</evidence>
<protein>
    <submittedName>
        <fullName evidence="8">Ammonium transporter AmtB-like domain-containing protein</fullName>
    </submittedName>
</protein>
<dbReference type="Proteomes" id="UP000326565">
    <property type="component" value="Unassembled WGS sequence"/>
</dbReference>
<dbReference type="Gene3D" id="1.10.3430.10">
    <property type="entry name" value="Ammonium transporter AmtB like domains"/>
    <property type="match status" value="2"/>
</dbReference>
<accession>A0A5N5XCU4</accession>
<proteinExistence type="inferred from homology"/>
<evidence type="ECO:0000256" key="2">
    <source>
        <dbReference type="ARBA" id="ARBA00005887"/>
    </source>
</evidence>
<feature type="domain" description="Ammonium transporter AmtB-like" evidence="7">
    <location>
        <begin position="17"/>
        <end position="239"/>
    </location>
</feature>
<evidence type="ECO:0000313" key="8">
    <source>
        <dbReference type="EMBL" id="KAB8078598.1"/>
    </source>
</evidence>
<keyword evidence="9" id="KW-1185">Reference proteome</keyword>
<feature type="transmembrane region" description="Helical" evidence="6">
    <location>
        <begin position="48"/>
        <end position="66"/>
    </location>
</feature>
<dbReference type="InterPro" id="IPR024041">
    <property type="entry name" value="NH4_transpt_AmtB-like_dom"/>
</dbReference>
<dbReference type="OrthoDB" id="534912at2759"/>
<keyword evidence="4 6" id="KW-1133">Transmembrane helix</keyword>
<feature type="transmembrane region" description="Helical" evidence="6">
    <location>
        <begin position="167"/>
        <end position="189"/>
    </location>
</feature>
<dbReference type="Pfam" id="PF00909">
    <property type="entry name" value="Ammonium_transp"/>
    <property type="match status" value="2"/>
</dbReference>
<keyword evidence="3 6" id="KW-0812">Transmembrane</keyword>
<feature type="transmembrane region" description="Helical" evidence="6">
    <location>
        <begin position="247"/>
        <end position="270"/>
    </location>
</feature>
<keyword evidence="5 6" id="KW-0472">Membrane</keyword>
<dbReference type="PANTHER" id="PTHR43029">
    <property type="entry name" value="AMMONIUM TRANSPORTER MEP2"/>
    <property type="match status" value="1"/>
</dbReference>
<dbReference type="InterPro" id="IPR001905">
    <property type="entry name" value="Ammonium_transpt"/>
</dbReference>
<comment type="subcellular location">
    <subcellularLocation>
        <location evidence="1">Membrane</location>
        <topology evidence="1">Multi-pass membrane protein</topology>
    </subcellularLocation>
</comment>
<feature type="transmembrane region" description="Helical" evidence="6">
    <location>
        <begin position="16"/>
        <end position="36"/>
    </location>
</feature>
<dbReference type="SUPFAM" id="SSF111352">
    <property type="entry name" value="Ammonium transporter"/>
    <property type="match status" value="1"/>
</dbReference>
<dbReference type="GO" id="GO:0008519">
    <property type="term" value="F:ammonium channel activity"/>
    <property type="evidence" value="ECO:0007669"/>
    <property type="project" value="InterPro"/>
</dbReference>
<dbReference type="AlphaFoldDB" id="A0A5N5XCU4"/>
<dbReference type="GO" id="GO:0005886">
    <property type="term" value="C:plasma membrane"/>
    <property type="evidence" value="ECO:0007669"/>
    <property type="project" value="TreeGrafter"/>
</dbReference>
<dbReference type="InterPro" id="IPR029020">
    <property type="entry name" value="Ammonium/urea_transptr"/>
</dbReference>
<evidence type="ECO:0000256" key="6">
    <source>
        <dbReference type="SAM" id="Phobius"/>
    </source>
</evidence>
<feature type="transmembrane region" description="Helical" evidence="6">
    <location>
        <begin position="101"/>
        <end position="121"/>
    </location>
</feature>
<dbReference type="EMBL" id="ML732156">
    <property type="protein sequence ID" value="KAB8078598.1"/>
    <property type="molecule type" value="Genomic_DNA"/>
</dbReference>
<evidence type="ECO:0000256" key="4">
    <source>
        <dbReference type="ARBA" id="ARBA00022989"/>
    </source>
</evidence>
<feature type="transmembrane region" description="Helical" evidence="6">
    <location>
        <begin position="128"/>
        <end position="147"/>
    </location>
</feature>
<organism evidence="8 9">
    <name type="scientific">Aspergillus leporis</name>
    <dbReference type="NCBI Taxonomy" id="41062"/>
    <lineage>
        <taxon>Eukaryota</taxon>
        <taxon>Fungi</taxon>
        <taxon>Dikarya</taxon>
        <taxon>Ascomycota</taxon>
        <taxon>Pezizomycotina</taxon>
        <taxon>Eurotiomycetes</taxon>
        <taxon>Eurotiomycetidae</taxon>
        <taxon>Eurotiales</taxon>
        <taxon>Aspergillaceae</taxon>
        <taxon>Aspergillus</taxon>
        <taxon>Aspergillus subgen. Circumdati</taxon>
    </lineage>
</organism>
<sequence>MSVQAAWEACSKTETLLILVCSVFCWLIIPAVGLAYSGNSTRFNSLASFYPGLLAVAVCSIQWWILGYSLAYGEGNSVVGGFGKIFHIGVLAEPVGSIPEILFSIFQLIFCATVCAIAIGGACERGRLLPLIPFIFLWCTFIYGPLAHMVWAENGYLANALGFASGTPVHICSGATATAMSIYLSYPLFRSKRSPIRTPQHLVLHKPHNTLCQLLALIIIWNAWLAFDAGTTLAPTSKALDSTFLGAIAGLVLITPSAGFIDMSTAALRVKFMKRAAVLRWVDNGDAFATHCLGGFLGTIVTGVFARREVAAYDGVTVIAGGCVFDENWRQLWIQIVEALVGFMNTIAGMDSSQMGESLHAAQWKGEEDYHPFERIRL</sequence>
<evidence type="ECO:0000259" key="7">
    <source>
        <dbReference type="Pfam" id="PF00909"/>
    </source>
</evidence>
<dbReference type="PANTHER" id="PTHR43029:SF9">
    <property type="entry name" value="SIMILAR TO AMMONIUM PERMEASE, BUT NOT NORMALLY ACTIVE (EUROFUNG)"/>
    <property type="match status" value="1"/>
</dbReference>
<name>A0A5N5XCU4_9EURO</name>
<gene>
    <name evidence="8" type="ORF">BDV29DRAFT_187744</name>
</gene>
<reference evidence="8 9" key="1">
    <citation type="submission" date="2019-04" db="EMBL/GenBank/DDBJ databases">
        <title>Friends and foes A comparative genomics study of 23 Aspergillus species from section Flavi.</title>
        <authorList>
            <consortium name="DOE Joint Genome Institute"/>
            <person name="Kjaerbolling I."/>
            <person name="Vesth T."/>
            <person name="Frisvad J.C."/>
            <person name="Nybo J.L."/>
            <person name="Theobald S."/>
            <person name="Kildgaard S."/>
            <person name="Isbrandt T."/>
            <person name="Kuo A."/>
            <person name="Sato A."/>
            <person name="Lyhne E.K."/>
            <person name="Kogle M.E."/>
            <person name="Wiebenga A."/>
            <person name="Kun R.S."/>
            <person name="Lubbers R.J."/>
            <person name="Makela M.R."/>
            <person name="Barry K."/>
            <person name="Chovatia M."/>
            <person name="Clum A."/>
            <person name="Daum C."/>
            <person name="Haridas S."/>
            <person name="He G."/>
            <person name="LaButti K."/>
            <person name="Lipzen A."/>
            <person name="Mondo S."/>
            <person name="Riley R."/>
            <person name="Salamov A."/>
            <person name="Simmons B.A."/>
            <person name="Magnuson J.K."/>
            <person name="Henrissat B."/>
            <person name="Mortensen U.H."/>
            <person name="Larsen T.O."/>
            <person name="Devries R.P."/>
            <person name="Grigoriev I.V."/>
            <person name="Machida M."/>
            <person name="Baker S.E."/>
            <person name="Andersen M.R."/>
        </authorList>
    </citation>
    <scope>NUCLEOTIDE SEQUENCE [LARGE SCALE GENOMIC DNA]</scope>
    <source>
        <strain evidence="8 9">CBS 151.66</strain>
    </source>
</reference>
<feature type="transmembrane region" description="Helical" evidence="6">
    <location>
        <begin position="210"/>
        <end position="227"/>
    </location>
</feature>
<evidence type="ECO:0000256" key="3">
    <source>
        <dbReference type="ARBA" id="ARBA00022692"/>
    </source>
</evidence>
<feature type="domain" description="Ammonium transporter AmtB-like" evidence="7">
    <location>
        <begin position="245"/>
        <end position="347"/>
    </location>
</feature>
<evidence type="ECO:0000256" key="5">
    <source>
        <dbReference type="ARBA" id="ARBA00023136"/>
    </source>
</evidence>
<comment type="similarity">
    <text evidence="2">Belongs to the ammonia transporter channel (TC 1.A.11.2) family.</text>
</comment>
<evidence type="ECO:0000256" key="1">
    <source>
        <dbReference type="ARBA" id="ARBA00004141"/>
    </source>
</evidence>